<keyword evidence="4" id="KW-1185">Reference proteome</keyword>
<dbReference type="AlphaFoldDB" id="A0A833HQ32"/>
<feature type="domain" description="VOC" evidence="2">
    <location>
        <begin position="171"/>
        <end position="289"/>
    </location>
</feature>
<evidence type="ECO:0000256" key="1">
    <source>
        <dbReference type="ARBA" id="ARBA00022723"/>
    </source>
</evidence>
<dbReference type="InterPro" id="IPR037523">
    <property type="entry name" value="VOC_core"/>
</dbReference>
<evidence type="ECO:0000259" key="2">
    <source>
        <dbReference type="PROSITE" id="PS51819"/>
    </source>
</evidence>
<dbReference type="Pfam" id="PF00903">
    <property type="entry name" value="Glyoxalase"/>
    <property type="match status" value="2"/>
</dbReference>
<dbReference type="EMBL" id="WBZB01000013">
    <property type="protein sequence ID" value="KAB3531494.1"/>
    <property type="molecule type" value="Genomic_DNA"/>
</dbReference>
<gene>
    <name evidence="3" type="ORF">F8153_04775</name>
</gene>
<comment type="caution">
    <text evidence="3">The sequence shown here is derived from an EMBL/GenBank/DDBJ whole genome shotgun (WGS) entry which is preliminary data.</text>
</comment>
<dbReference type="SUPFAM" id="SSF54593">
    <property type="entry name" value="Glyoxalase/Bleomycin resistance protein/Dihydroxybiphenyl dioxygenase"/>
    <property type="match status" value="2"/>
</dbReference>
<name>A0A833HQ32_9FIRM</name>
<dbReference type="PROSITE" id="PS51819">
    <property type="entry name" value="VOC"/>
    <property type="match status" value="2"/>
</dbReference>
<dbReference type="PANTHER" id="PTHR43279">
    <property type="entry name" value="CATECHOL-2,3-DIOXYGENASE"/>
    <property type="match status" value="1"/>
</dbReference>
<dbReference type="GO" id="GO:0004462">
    <property type="term" value="F:lactoylglutathione lyase activity"/>
    <property type="evidence" value="ECO:0007669"/>
    <property type="project" value="InterPro"/>
</dbReference>
<dbReference type="InterPro" id="IPR018146">
    <property type="entry name" value="Glyoxalase_1_CS"/>
</dbReference>
<dbReference type="Gene3D" id="3.10.180.10">
    <property type="entry name" value="2,3-Dihydroxybiphenyl 1,2-Dioxygenase, domain 1"/>
    <property type="match status" value="2"/>
</dbReference>
<dbReference type="GO" id="GO:0046872">
    <property type="term" value="F:metal ion binding"/>
    <property type="evidence" value="ECO:0007669"/>
    <property type="project" value="UniProtKB-KW"/>
</dbReference>
<protein>
    <submittedName>
        <fullName evidence="3">Glyoxalase</fullName>
    </submittedName>
</protein>
<evidence type="ECO:0000313" key="4">
    <source>
        <dbReference type="Proteomes" id="UP000465601"/>
    </source>
</evidence>
<dbReference type="InterPro" id="IPR004360">
    <property type="entry name" value="Glyas_Fos-R_dOase_dom"/>
</dbReference>
<feature type="domain" description="VOC" evidence="2">
    <location>
        <begin position="9"/>
        <end position="127"/>
    </location>
</feature>
<organism evidence="3 4">
    <name type="scientific">Alkaliphilus serpentinus</name>
    <dbReference type="NCBI Taxonomy" id="1482731"/>
    <lineage>
        <taxon>Bacteria</taxon>
        <taxon>Bacillati</taxon>
        <taxon>Bacillota</taxon>
        <taxon>Clostridia</taxon>
        <taxon>Peptostreptococcales</taxon>
        <taxon>Natronincolaceae</taxon>
        <taxon>Alkaliphilus</taxon>
    </lineage>
</organism>
<proteinExistence type="predicted"/>
<evidence type="ECO:0000313" key="3">
    <source>
        <dbReference type="EMBL" id="KAB3531494.1"/>
    </source>
</evidence>
<dbReference type="PROSITE" id="PS00934">
    <property type="entry name" value="GLYOXALASE_I_1"/>
    <property type="match status" value="1"/>
</dbReference>
<reference evidence="3 4" key="1">
    <citation type="submission" date="2019-10" db="EMBL/GenBank/DDBJ databases">
        <title>Alkaliphilus serpentinus sp. nov. and Alkaliphilus pronyensis sp. nov., two novel anaerobic alkaliphilic species isolated from the serpentinized-hosted hydrothermal field of the Prony Bay (New Caledonia).</title>
        <authorList>
            <person name="Postec A."/>
        </authorList>
    </citation>
    <scope>NUCLEOTIDE SEQUENCE [LARGE SCALE GENOMIC DNA]</scope>
    <source>
        <strain evidence="3 4">LacT</strain>
    </source>
</reference>
<dbReference type="Proteomes" id="UP000465601">
    <property type="component" value="Unassembled WGS sequence"/>
</dbReference>
<dbReference type="InterPro" id="IPR029068">
    <property type="entry name" value="Glyas_Bleomycin-R_OHBP_Dase"/>
</dbReference>
<dbReference type="PANTHER" id="PTHR43279:SF1">
    <property type="entry name" value="CATECHOL-2,3-DIOXYGENASE"/>
    <property type="match status" value="1"/>
</dbReference>
<keyword evidence="1" id="KW-0479">Metal-binding</keyword>
<dbReference type="RefSeq" id="WP_151865222.1">
    <property type="nucleotide sequence ID" value="NZ_WBZB01000013.1"/>
</dbReference>
<dbReference type="OrthoDB" id="192739at2"/>
<accession>A0A833HQ32</accession>
<sequence>MSIQLNGLHLSDINLQISSLEASLKFYTEVLGLKVIKLDGKSVKLSATGKSPAQITLIFNEGAIEKPYKTTGLYHVAIRLPNRLELAKTLKHLLKYQWPLYGLSDHTVSEAIYLCDPDEVGIEIYADKDPTADYSNNLSLAMATTTLMANELLVELEDKVYCWEGIHPSTDIGHIHLQVSDLQRSKSFYSDVLGFKVTQERYPGAVFLAAGGYHHHIAINTWGCEGASHPPVNSVGLKSYSIMIKAKDTIYAIANKLKELDYDFEVTEYDNDITLQLLDPDENLLRIKT</sequence>
<dbReference type="CDD" id="cd16359">
    <property type="entry name" value="VOC_BsCatE_like_C"/>
    <property type="match status" value="1"/>
</dbReference>